<dbReference type="Pfam" id="PF04338">
    <property type="entry name" value="DUF481"/>
    <property type="match status" value="1"/>
</dbReference>
<keyword evidence="2" id="KW-1185">Reference proteome</keyword>
<accession>A0A975GUB8</accession>
<proteinExistence type="predicted"/>
<dbReference type="AlphaFoldDB" id="A0A975GUB8"/>
<protein>
    <submittedName>
        <fullName evidence="1">DUF481</fullName>
    </submittedName>
</protein>
<dbReference type="RefSeq" id="WP_207680600.1">
    <property type="nucleotide sequence ID" value="NZ_CP061800.1"/>
</dbReference>
<evidence type="ECO:0000313" key="2">
    <source>
        <dbReference type="Proteomes" id="UP000663722"/>
    </source>
</evidence>
<dbReference type="EMBL" id="CP061800">
    <property type="protein sequence ID" value="QTA93867.1"/>
    <property type="molecule type" value="Genomic_DNA"/>
</dbReference>
<gene>
    <name evidence="1" type="ORF">dnm_099750</name>
</gene>
<organism evidence="1 2">
    <name type="scientific">Desulfonema magnum</name>
    <dbReference type="NCBI Taxonomy" id="45655"/>
    <lineage>
        <taxon>Bacteria</taxon>
        <taxon>Pseudomonadati</taxon>
        <taxon>Thermodesulfobacteriota</taxon>
        <taxon>Desulfobacteria</taxon>
        <taxon>Desulfobacterales</taxon>
        <taxon>Desulfococcaceae</taxon>
        <taxon>Desulfonema</taxon>
    </lineage>
</organism>
<name>A0A975GUB8_9BACT</name>
<evidence type="ECO:0000313" key="1">
    <source>
        <dbReference type="EMBL" id="QTA93867.1"/>
    </source>
</evidence>
<dbReference type="SUPFAM" id="SSF56935">
    <property type="entry name" value="Porins"/>
    <property type="match status" value="1"/>
</dbReference>
<dbReference type="Proteomes" id="UP000663722">
    <property type="component" value="Chromosome"/>
</dbReference>
<reference evidence="1" key="1">
    <citation type="journal article" date="2021" name="Microb. Physiol.">
        <title>Proteogenomic Insights into the Physiology of Marine, Sulfate-Reducing, Filamentous Desulfonema limicola and Desulfonema magnum.</title>
        <authorList>
            <person name="Schnaars V."/>
            <person name="Wohlbrand L."/>
            <person name="Scheve S."/>
            <person name="Hinrichs C."/>
            <person name="Reinhardt R."/>
            <person name="Rabus R."/>
        </authorList>
    </citation>
    <scope>NUCLEOTIDE SEQUENCE</scope>
    <source>
        <strain evidence="1">4be13</strain>
    </source>
</reference>
<dbReference type="KEGG" id="dmm:dnm_099750"/>
<sequence>MKGIKLFIRVFVVFMVIAFNCHSVHSGRKADRTHHNKIYLSRLVVKDYRPREPILLAYNFIGQPTVQDSNDIRKWTNETELSFSDTGGNTDVVNLSANTIWKYKFNEKLEGSWKLSGLYGESDSEKNAENYSTKLRADYLFSKRFYSAITAGWLKDEFAGIKHRYQLGSPSVGYKFFSGPKQFLKSEASIDYVKEEYTDDTEADFPLARAFTEYEYAFTEKQKFSQSLEFRYDFESSDNYDGHSVTALTSALSDNLSLKASYEIKYDNEPVPSTLNKTDTSLGISLIIHSD</sequence>
<dbReference type="InterPro" id="IPR007433">
    <property type="entry name" value="DUF481"/>
</dbReference>